<keyword evidence="3" id="KW-1185">Reference proteome</keyword>
<evidence type="ECO:0000256" key="1">
    <source>
        <dbReference type="SAM" id="MobiDB-lite"/>
    </source>
</evidence>
<protein>
    <submittedName>
        <fullName evidence="2">Uncharacterized protein</fullName>
    </submittedName>
</protein>
<reference evidence="2 3" key="1">
    <citation type="submission" date="2024-08" db="EMBL/GenBank/DDBJ databases">
        <title>Gnathostoma spinigerum genome.</title>
        <authorList>
            <person name="Gonzalez-Bertolin B."/>
            <person name="Monzon S."/>
            <person name="Zaballos A."/>
            <person name="Jimenez P."/>
            <person name="Dekumyoy P."/>
            <person name="Varona S."/>
            <person name="Cuesta I."/>
            <person name="Sumanam S."/>
            <person name="Adisakwattana P."/>
            <person name="Gasser R.B."/>
            <person name="Hernandez-Gonzalez A."/>
            <person name="Young N.D."/>
            <person name="Perteguer M.J."/>
        </authorList>
    </citation>
    <scope>NUCLEOTIDE SEQUENCE [LARGE SCALE GENOMIC DNA]</scope>
    <source>
        <strain evidence="2">AL3</strain>
        <tissue evidence="2">Liver</tissue>
    </source>
</reference>
<name>A0ABD6E9I8_9BILA</name>
<organism evidence="2 3">
    <name type="scientific">Gnathostoma spinigerum</name>
    <dbReference type="NCBI Taxonomy" id="75299"/>
    <lineage>
        <taxon>Eukaryota</taxon>
        <taxon>Metazoa</taxon>
        <taxon>Ecdysozoa</taxon>
        <taxon>Nematoda</taxon>
        <taxon>Chromadorea</taxon>
        <taxon>Rhabditida</taxon>
        <taxon>Spirurina</taxon>
        <taxon>Gnathostomatomorpha</taxon>
        <taxon>Gnathostomatoidea</taxon>
        <taxon>Gnathostomatidae</taxon>
        <taxon>Gnathostoma</taxon>
    </lineage>
</organism>
<dbReference type="AlphaFoldDB" id="A0ABD6E9I8"/>
<dbReference type="EMBL" id="JBGFUD010000575">
    <property type="protein sequence ID" value="MFH4974814.1"/>
    <property type="molecule type" value="Genomic_DNA"/>
</dbReference>
<sequence>MDEETKVHIGPKIETKADHASAIKISGGVRVPRKSRLSDSEKQVERIDIIKEKEKSYQRKEFTDSVRVMHDKPVSQYPNPPRKPMANVFQPTNQN</sequence>
<gene>
    <name evidence="2" type="ORF">AB6A40_001523</name>
</gene>
<dbReference type="Proteomes" id="UP001608902">
    <property type="component" value="Unassembled WGS sequence"/>
</dbReference>
<feature type="region of interest" description="Disordered" evidence="1">
    <location>
        <begin position="71"/>
        <end position="95"/>
    </location>
</feature>
<proteinExistence type="predicted"/>
<evidence type="ECO:0000313" key="2">
    <source>
        <dbReference type="EMBL" id="MFH4974814.1"/>
    </source>
</evidence>
<accession>A0ABD6E9I8</accession>
<evidence type="ECO:0000313" key="3">
    <source>
        <dbReference type="Proteomes" id="UP001608902"/>
    </source>
</evidence>
<feature type="region of interest" description="Disordered" evidence="1">
    <location>
        <begin position="24"/>
        <end position="43"/>
    </location>
</feature>
<comment type="caution">
    <text evidence="2">The sequence shown here is derived from an EMBL/GenBank/DDBJ whole genome shotgun (WGS) entry which is preliminary data.</text>
</comment>